<keyword evidence="1" id="KW-1133">Transmembrane helix</keyword>
<sequence length="96" mass="10982">MTSDWFGYFGQTIFAIWNVLMGLPAISVTVRRLHDVGRTGWWIIQLLVSIVLVMFLVTKEGPLSSSVMFFSTMILLLAIPVVYALFLPSWYAHERD</sequence>
<protein>
    <recommendedName>
        <fullName evidence="3">DUF805 domain-containing protein</fullName>
    </recommendedName>
</protein>
<gene>
    <name evidence="2" type="ORF">METZ01_LOCUS294891</name>
</gene>
<name>A0A382M2X4_9ZZZZ</name>
<dbReference type="InterPro" id="IPR008523">
    <property type="entry name" value="DUF805"/>
</dbReference>
<keyword evidence="1" id="KW-0812">Transmembrane</keyword>
<evidence type="ECO:0000256" key="1">
    <source>
        <dbReference type="SAM" id="Phobius"/>
    </source>
</evidence>
<keyword evidence="1" id="KW-0472">Membrane</keyword>
<dbReference type="Pfam" id="PF05656">
    <property type="entry name" value="DUF805"/>
    <property type="match status" value="1"/>
</dbReference>
<dbReference type="GO" id="GO:0016020">
    <property type="term" value="C:membrane"/>
    <property type="evidence" value="ECO:0007669"/>
    <property type="project" value="InterPro"/>
</dbReference>
<accession>A0A382M2X4</accession>
<reference evidence="2" key="1">
    <citation type="submission" date="2018-05" db="EMBL/GenBank/DDBJ databases">
        <authorList>
            <person name="Lanie J.A."/>
            <person name="Ng W.-L."/>
            <person name="Kazmierczak K.M."/>
            <person name="Andrzejewski T.M."/>
            <person name="Davidsen T.M."/>
            <person name="Wayne K.J."/>
            <person name="Tettelin H."/>
            <person name="Glass J.I."/>
            <person name="Rusch D."/>
            <person name="Podicherti R."/>
            <person name="Tsui H.-C.T."/>
            <person name="Winkler M.E."/>
        </authorList>
    </citation>
    <scope>NUCLEOTIDE SEQUENCE</scope>
</reference>
<feature type="transmembrane region" description="Helical" evidence="1">
    <location>
        <begin position="6"/>
        <end position="28"/>
    </location>
</feature>
<organism evidence="2">
    <name type="scientific">marine metagenome</name>
    <dbReference type="NCBI Taxonomy" id="408172"/>
    <lineage>
        <taxon>unclassified sequences</taxon>
        <taxon>metagenomes</taxon>
        <taxon>ecological metagenomes</taxon>
    </lineage>
</organism>
<proteinExistence type="predicted"/>
<feature type="transmembrane region" description="Helical" evidence="1">
    <location>
        <begin position="69"/>
        <end position="92"/>
    </location>
</feature>
<evidence type="ECO:0000313" key="2">
    <source>
        <dbReference type="EMBL" id="SVC42037.1"/>
    </source>
</evidence>
<dbReference type="AlphaFoldDB" id="A0A382M2X4"/>
<feature type="transmembrane region" description="Helical" evidence="1">
    <location>
        <begin position="40"/>
        <end position="57"/>
    </location>
</feature>
<dbReference type="EMBL" id="UINC01090258">
    <property type="protein sequence ID" value="SVC42037.1"/>
    <property type="molecule type" value="Genomic_DNA"/>
</dbReference>
<evidence type="ECO:0008006" key="3">
    <source>
        <dbReference type="Google" id="ProtNLM"/>
    </source>
</evidence>